<dbReference type="CDD" id="cd03786">
    <property type="entry name" value="GTB_UDP-GlcNAc_2-Epimerase"/>
    <property type="match status" value="1"/>
</dbReference>
<accession>A0A940MZY0</accession>
<name>A0A940MZY0_9PROT</name>
<evidence type="ECO:0000313" key="4">
    <source>
        <dbReference type="Proteomes" id="UP000677537"/>
    </source>
</evidence>
<protein>
    <submittedName>
        <fullName evidence="3">UDP-N-acetylglucosamine 2-epimerase (Non-hydrolyzing)</fullName>
        <ecNumber evidence="3">5.1.3.14</ecNumber>
    </submittedName>
</protein>
<evidence type="ECO:0000313" key="3">
    <source>
        <dbReference type="EMBL" id="MBP0493974.1"/>
    </source>
</evidence>
<dbReference type="EC" id="5.1.3.14" evidence="3"/>
<dbReference type="InterPro" id="IPR029767">
    <property type="entry name" value="WecB-like"/>
</dbReference>
<dbReference type="PANTHER" id="PTHR43174:SF1">
    <property type="entry name" value="UDP-N-ACETYLGLUCOSAMINE 2-EPIMERASE"/>
    <property type="match status" value="1"/>
</dbReference>
<evidence type="ECO:0000259" key="2">
    <source>
        <dbReference type="Pfam" id="PF02350"/>
    </source>
</evidence>
<dbReference type="InterPro" id="IPR003331">
    <property type="entry name" value="UDP_GlcNAc_Epimerase_2_dom"/>
</dbReference>
<feature type="domain" description="UDP-N-acetylglucosamine 2-epimerase" evidence="2">
    <location>
        <begin position="32"/>
        <end position="353"/>
    </location>
</feature>
<keyword evidence="4" id="KW-1185">Reference proteome</keyword>
<dbReference type="SUPFAM" id="SSF53756">
    <property type="entry name" value="UDP-Glycosyltransferase/glycogen phosphorylase"/>
    <property type="match status" value="1"/>
</dbReference>
<dbReference type="GO" id="GO:0008761">
    <property type="term" value="F:UDP-N-acetylglucosamine 2-epimerase activity"/>
    <property type="evidence" value="ECO:0007669"/>
    <property type="project" value="UniProtKB-EC"/>
</dbReference>
<reference evidence="3" key="1">
    <citation type="submission" date="2021-03" db="EMBL/GenBank/DDBJ databases">
        <authorList>
            <person name="So Y."/>
        </authorList>
    </citation>
    <scope>NUCLEOTIDE SEQUENCE</scope>
    <source>
        <strain evidence="3">SG15</strain>
    </source>
</reference>
<organism evidence="3 4">
    <name type="scientific">Roseomonas indoligenes</name>
    <dbReference type="NCBI Taxonomy" id="2820811"/>
    <lineage>
        <taxon>Bacteria</taxon>
        <taxon>Pseudomonadati</taxon>
        <taxon>Pseudomonadota</taxon>
        <taxon>Alphaproteobacteria</taxon>
        <taxon>Acetobacterales</taxon>
        <taxon>Roseomonadaceae</taxon>
        <taxon>Roseomonas</taxon>
    </lineage>
</organism>
<dbReference type="AlphaFoldDB" id="A0A940MZY0"/>
<sequence>MPELHLIAAARPNLPKLAALLHALAEAPPFCRPVVVHTGQHHDAAMFGGHLADLGLPPPEVSLGISGGGHAGLTGRTMMACAELWSARRPSMVVVAGDVDGTLAATLAARKLAIPVAHLEAGLRCGDLDMPEEINRRAVDAVSTLLWAPDEGTAARLLAEGHAPAAVRTVGNTMIDSLLRTLPAARARPLPDGLRPGGYGVLTLHRPANVDSRKALAGLLEAVEAAARHLPLVWPVHPRSAGRLSEFGLLVPERVMSLPPLGYRDFLGLLARARLVATDSGGVQEEAWALDLPCLTLRPSTERPVTLEAGTNRLVAPGDLAGAVAAVVAGDRPRARPIPLWDGRAGARMVAHLREYLDTSAAEVRA</sequence>
<dbReference type="NCBIfam" id="TIGR00236">
    <property type="entry name" value="wecB"/>
    <property type="match status" value="1"/>
</dbReference>
<keyword evidence="1 3" id="KW-0413">Isomerase</keyword>
<evidence type="ECO:0000256" key="1">
    <source>
        <dbReference type="RuleBase" id="RU003513"/>
    </source>
</evidence>
<comment type="caution">
    <text evidence="3">The sequence shown here is derived from an EMBL/GenBank/DDBJ whole genome shotgun (WGS) entry which is preliminary data.</text>
</comment>
<gene>
    <name evidence="3" type="primary">wecB</name>
    <name evidence="3" type="ORF">J5Y10_14410</name>
</gene>
<dbReference type="Proteomes" id="UP000677537">
    <property type="component" value="Unassembled WGS sequence"/>
</dbReference>
<dbReference type="EMBL" id="JAGIZA010000008">
    <property type="protein sequence ID" value="MBP0493974.1"/>
    <property type="molecule type" value="Genomic_DNA"/>
</dbReference>
<dbReference type="Gene3D" id="3.40.50.2000">
    <property type="entry name" value="Glycogen Phosphorylase B"/>
    <property type="match status" value="2"/>
</dbReference>
<proteinExistence type="inferred from homology"/>
<dbReference type="Pfam" id="PF02350">
    <property type="entry name" value="Epimerase_2"/>
    <property type="match status" value="1"/>
</dbReference>
<comment type="similarity">
    <text evidence="1">Belongs to the UDP-N-acetylglucosamine 2-epimerase family.</text>
</comment>
<dbReference type="PANTHER" id="PTHR43174">
    <property type="entry name" value="UDP-N-ACETYLGLUCOSAMINE 2-EPIMERASE"/>
    <property type="match status" value="1"/>
</dbReference>